<feature type="transmembrane region" description="Helical" evidence="1">
    <location>
        <begin position="95"/>
        <end position="119"/>
    </location>
</feature>
<feature type="transmembrane region" description="Helical" evidence="1">
    <location>
        <begin position="131"/>
        <end position="150"/>
    </location>
</feature>
<feature type="transmembrane region" description="Helical" evidence="1">
    <location>
        <begin position="210"/>
        <end position="229"/>
    </location>
</feature>
<comment type="caution">
    <text evidence="2">The sequence shown here is derived from an EMBL/GenBank/DDBJ whole genome shotgun (WGS) entry which is preliminary data.</text>
</comment>
<name>A0A9R1C8P7_9BACT</name>
<evidence type="ECO:0000256" key="1">
    <source>
        <dbReference type="SAM" id="Phobius"/>
    </source>
</evidence>
<dbReference type="GO" id="GO:0005886">
    <property type="term" value="C:plasma membrane"/>
    <property type="evidence" value="ECO:0007669"/>
    <property type="project" value="TreeGrafter"/>
</dbReference>
<proteinExistence type="predicted"/>
<protein>
    <recommendedName>
        <fullName evidence="4">DUF805 domain-containing protein</fullName>
    </recommendedName>
</protein>
<dbReference type="Pfam" id="PF05656">
    <property type="entry name" value="DUF805"/>
    <property type="match status" value="1"/>
</dbReference>
<dbReference type="GeneID" id="72468976"/>
<feature type="transmembrane region" description="Helical" evidence="1">
    <location>
        <begin position="162"/>
        <end position="182"/>
    </location>
</feature>
<dbReference type="RefSeq" id="WP_223930236.1">
    <property type="nucleotide sequence ID" value="NZ_BPTU01000005.1"/>
</dbReference>
<keyword evidence="1" id="KW-0472">Membrane</keyword>
<dbReference type="PANTHER" id="PTHR34980">
    <property type="entry name" value="INNER MEMBRANE PROTEIN-RELATED-RELATED"/>
    <property type="match status" value="1"/>
</dbReference>
<evidence type="ECO:0008006" key="4">
    <source>
        <dbReference type="Google" id="ProtNLM"/>
    </source>
</evidence>
<organism evidence="2 3">
    <name type="scientific">Prevotella lacticifex</name>
    <dbReference type="NCBI Taxonomy" id="2854755"/>
    <lineage>
        <taxon>Bacteria</taxon>
        <taxon>Pseudomonadati</taxon>
        <taxon>Bacteroidota</taxon>
        <taxon>Bacteroidia</taxon>
        <taxon>Bacteroidales</taxon>
        <taxon>Prevotellaceae</taxon>
        <taxon>Prevotella</taxon>
    </lineage>
</organism>
<dbReference type="PANTHER" id="PTHR34980:SF2">
    <property type="entry name" value="INNER MEMBRANE PROTEIN YHAH-RELATED"/>
    <property type="match status" value="1"/>
</dbReference>
<sequence>MDKKTKVCPYCGETIMASAIKCRYCGEWLNKDVTKTSSIEENTQNNDEDQTDEERIVNGDNDIDTATTSMSFIEAIKTCIHKWPIFEGRASRPEFWYFFLLTLIASVIFYAFLLIFMVFEANNSSGFLFKVTMICMVYNLVIGIPLLSAGTRRLHDVGKDGILWFVSLIPVIGVAILAYFLAKESDKDNLYGPSQGYIEEHSNNVTKKDICIVIIAVILTILFYVSGFVKVHNTLQKSKENDTENVVGALDKNSQDSKSSN</sequence>
<evidence type="ECO:0000313" key="2">
    <source>
        <dbReference type="EMBL" id="GJG58075.1"/>
    </source>
</evidence>
<dbReference type="EMBL" id="BPUB01000001">
    <property type="protein sequence ID" value="GJG58075.1"/>
    <property type="molecule type" value="Genomic_DNA"/>
</dbReference>
<reference evidence="2" key="1">
    <citation type="journal article" date="2022" name="Int. J. Syst. Evol. Microbiol.">
        <title>Prevotella lacticifex sp. nov., isolated from the rumen of cows.</title>
        <authorList>
            <person name="Shinkai T."/>
            <person name="Ikeyama N."/>
            <person name="Kumagai M."/>
            <person name="Ohmori H."/>
            <person name="Sakamoto M."/>
            <person name="Ohkuma M."/>
            <person name="Mitsumori M."/>
        </authorList>
    </citation>
    <scope>NUCLEOTIDE SEQUENCE</scope>
    <source>
        <strain evidence="2">R5076</strain>
    </source>
</reference>
<accession>A0A9R1C8P7</accession>
<dbReference type="Proteomes" id="UP000825483">
    <property type="component" value="Unassembled WGS sequence"/>
</dbReference>
<gene>
    <name evidence="2" type="ORF">PRLR5076_09260</name>
</gene>
<keyword evidence="1" id="KW-0812">Transmembrane</keyword>
<evidence type="ECO:0000313" key="3">
    <source>
        <dbReference type="Proteomes" id="UP000825483"/>
    </source>
</evidence>
<dbReference type="AlphaFoldDB" id="A0A9R1C8P7"/>
<keyword evidence="1" id="KW-1133">Transmembrane helix</keyword>
<keyword evidence="3" id="KW-1185">Reference proteome</keyword>
<dbReference type="InterPro" id="IPR008523">
    <property type="entry name" value="DUF805"/>
</dbReference>